<dbReference type="InterPro" id="IPR036968">
    <property type="entry name" value="Enolpyruvate_Tfrase_sf"/>
</dbReference>
<reference evidence="9" key="1">
    <citation type="submission" date="2022-01" db="EMBL/GenBank/DDBJ databases">
        <title>Genome assemble of Metamasius hemipterus Nardonella endosymbiont.</title>
        <authorList>
            <person name="Palmieri L."/>
            <person name="Pavarini R."/>
            <person name="Sharma P."/>
        </authorList>
    </citation>
    <scope>NUCLEOTIDE SEQUENCE [LARGE SCALE GENOMIC DNA]</scope>
    <source>
        <strain evidence="9">NARMHE1</strain>
    </source>
</reference>
<comment type="similarity">
    <text evidence="2 7">Belongs to the EPSP synthase family.</text>
</comment>
<dbReference type="Pfam" id="PF00275">
    <property type="entry name" value="EPSP_synthase"/>
    <property type="match status" value="1"/>
</dbReference>
<feature type="binding site" evidence="7">
    <location>
        <position position="22"/>
    </location>
    <ligand>
        <name>phosphoenolpyruvate</name>
        <dbReference type="ChEBI" id="CHEBI:58702"/>
    </ligand>
</feature>
<comment type="subunit">
    <text evidence="7">Monomer.</text>
</comment>
<feature type="binding site" evidence="7">
    <location>
        <position position="23"/>
    </location>
    <ligand>
        <name>3-phosphoshikimate</name>
        <dbReference type="ChEBI" id="CHEBI:145989"/>
    </ligand>
</feature>
<feature type="binding site" evidence="7">
    <location>
        <position position="316"/>
    </location>
    <ligand>
        <name>3-phosphoshikimate</name>
        <dbReference type="ChEBI" id="CHEBI:145989"/>
    </ligand>
</feature>
<dbReference type="Gene3D" id="3.65.10.10">
    <property type="entry name" value="Enolpyruvate transferase domain"/>
    <property type="match status" value="2"/>
</dbReference>
<keyword evidence="10" id="KW-1185">Reference proteome</keyword>
<gene>
    <name evidence="7 9" type="primary">aroA</name>
    <name evidence="9" type="ORF">L7J86_00670</name>
</gene>
<dbReference type="EMBL" id="JAKMAI010000007">
    <property type="protein sequence ID" value="MCM0158302.1"/>
    <property type="molecule type" value="Genomic_DNA"/>
</dbReference>
<feature type="binding site" evidence="7">
    <location>
        <position position="27"/>
    </location>
    <ligand>
        <name>3-phosphoshikimate</name>
        <dbReference type="ChEBI" id="CHEBI:145989"/>
    </ligand>
</feature>
<feature type="binding site" evidence="7">
    <location>
        <position position="169"/>
    </location>
    <ligand>
        <name>3-phosphoshikimate</name>
        <dbReference type="ChEBI" id="CHEBI:145989"/>
    </ligand>
</feature>
<feature type="binding site" evidence="7">
    <location>
        <position position="391"/>
    </location>
    <ligand>
        <name>phosphoenolpyruvate</name>
        <dbReference type="ChEBI" id="CHEBI:58702"/>
    </ligand>
</feature>
<keyword evidence="7" id="KW-0963">Cytoplasm</keyword>
<feature type="binding site" evidence="7">
    <location>
        <position position="349"/>
    </location>
    <ligand>
        <name>phosphoenolpyruvate</name>
        <dbReference type="ChEBI" id="CHEBI:58702"/>
    </ligand>
</feature>
<proteinExistence type="inferred from homology"/>
<evidence type="ECO:0000256" key="7">
    <source>
        <dbReference type="HAMAP-Rule" id="MF_00210"/>
    </source>
</evidence>
<dbReference type="PIRSF" id="PIRSF000505">
    <property type="entry name" value="EPSPS"/>
    <property type="match status" value="1"/>
</dbReference>
<feature type="binding site" evidence="7">
    <location>
        <position position="95"/>
    </location>
    <ligand>
        <name>phosphoenolpyruvate</name>
        <dbReference type="ChEBI" id="CHEBI:58702"/>
    </ligand>
</feature>
<feature type="active site" description="Proton acceptor" evidence="7">
    <location>
        <position position="316"/>
    </location>
</feature>
<feature type="binding site" evidence="7">
    <location>
        <position position="123"/>
    </location>
    <ligand>
        <name>phosphoenolpyruvate</name>
        <dbReference type="ChEBI" id="CHEBI:58702"/>
    </ligand>
</feature>
<comment type="caution">
    <text evidence="9">The sequence shown here is derived from an EMBL/GenBank/DDBJ whole genome shotgun (WGS) entry which is preliminary data.</text>
</comment>
<comment type="catalytic activity">
    <reaction evidence="6">
        <text>3-phosphoshikimate + phosphoenolpyruvate = 5-O-(1-carboxyvinyl)-3-phosphoshikimate + phosphate</text>
        <dbReference type="Rhea" id="RHEA:21256"/>
        <dbReference type="ChEBI" id="CHEBI:43474"/>
        <dbReference type="ChEBI" id="CHEBI:57701"/>
        <dbReference type="ChEBI" id="CHEBI:58702"/>
        <dbReference type="ChEBI" id="CHEBI:145989"/>
        <dbReference type="EC" id="2.5.1.19"/>
    </reaction>
    <physiologicalReaction direction="left-to-right" evidence="6">
        <dbReference type="Rhea" id="RHEA:21257"/>
    </physiologicalReaction>
</comment>
<evidence type="ECO:0000256" key="5">
    <source>
        <dbReference type="ARBA" id="ARBA00023141"/>
    </source>
</evidence>
<comment type="pathway">
    <text evidence="1 7">Metabolic intermediate biosynthesis; chorismate biosynthesis; chorismate from D-erythrose 4-phosphate and phosphoenolpyruvate: step 6/7.</text>
</comment>
<evidence type="ECO:0000256" key="6">
    <source>
        <dbReference type="ARBA" id="ARBA00044633"/>
    </source>
</evidence>
<dbReference type="PANTHER" id="PTHR21090:SF5">
    <property type="entry name" value="PENTAFUNCTIONAL AROM POLYPEPTIDE"/>
    <property type="match status" value="1"/>
</dbReference>
<feature type="binding site" evidence="7">
    <location>
        <position position="168"/>
    </location>
    <ligand>
        <name>3-phosphoshikimate</name>
        <dbReference type="ChEBI" id="CHEBI:145989"/>
    </ligand>
</feature>
<dbReference type="Proteomes" id="UP001203831">
    <property type="component" value="Unassembled WGS sequence"/>
</dbReference>
<dbReference type="HAMAP" id="MF_00210">
    <property type="entry name" value="EPSP_synth"/>
    <property type="match status" value="1"/>
</dbReference>
<dbReference type="InterPro" id="IPR006264">
    <property type="entry name" value="EPSP_synthase"/>
</dbReference>
<sequence>MKKLIINPINKINGIINLPGSKSISNRALLISALINKEIKLYNILNCDDVKYMILSLIKIGIKIEKNNNEYIIKNSYFDINLNNNIIKLFVGNSGTTMRFLTSMLSIKKCNIILDGDERMRKRPINDLVDSLREGGAIIKYLNEENFPPINLKGGYKGGNINIKGDISSQFLSSLLMISPFIKNNININIINNLVSKPYIDTTINMIKNITNIDIINNNYNNFIINNKNKNFIYSNKYYIEGDASNASYFLSAGIIKGGIVRIYGINKNSIQGDIKFINIIKKIGGNIILGENYIETYNNNNKLNNINEDFNDIPDVAMTAVILSLFSNNKNFSTFKNIYNWRLKETNRLLAMKNELNKIGANVIIGKDFISVKPPIKFKNAIIETYNDHRMAMCFSLISLAGVKITILNPKCVNKTFPKYFKLLKSISYK</sequence>
<evidence type="ECO:0000256" key="3">
    <source>
        <dbReference type="ARBA" id="ARBA00022605"/>
    </source>
</evidence>
<dbReference type="CDD" id="cd01556">
    <property type="entry name" value="EPSP_synthase"/>
    <property type="match status" value="1"/>
</dbReference>
<keyword evidence="3 7" id="KW-0028">Amino-acid biosynthesis</keyword>
<protein>
    <recommendedName>
        <fullName evidence="7">3-phosphoshikimate 1-carboxyvinyltransferase</fullName>
        <ecNumber evidence="7">2.5.1.19</ecNumber>
    </recommendedName>
    <alternativeName>
        <fullName evidence="7">5-enolpyruvylshikimate-3-phosphate synthase</fullName>
        <shortName evidence="7">EPSP synthase</shortName>
        <shortName evidence="7">EPSPS</shortName>
    </alternativeName>
</protein>
<evidence type="ECO:0000313" key="9">
    <source>
        <dbReference type="EMBL" id="MCM0158302.1"/>
    </source>
</evidence>
<dbReference type="PANTHER" id="PTHR21090">
    <property type="entry name" value="AROM/DEHYDROQUINATE SYNTHASE"/>
    <property type="match status" value="1"/>
</dbReference>
<keyword evidence="4 7" id="KW-0808">Transferase</keyword>
<evidence type="ECO:0000256" key="1">
    <source>
        <dbReference type="ARBA" id="ARBA00004811"/>
    </source>
</evidence>
<feature type="binding site" evidence="7">
    <location>
        <position position="22"/>
    </location>
    <ligand>
        <name>3-phosphoshikimate</name>
        <dbReference type="ChEBI" id="CHEBI:145989"/>
    </ligand>
</feature>
<dbReference type="InterPro" id="IPR023193">
    <property type="entry name" value="EPSP_synthase_CS"/>
</dbReference>
<feature type="binding site" evidence="7">
    <location>
        <position position="196"/>
    </location>
    <ligand>
        <name>3-phosphoshikimate</name>
        <dbReference type="ChEBI" id="CHEBI:145989"/>
    </ligand>
</feature>
<comment type="subcellular location">
    <subcellularLocation>
        <location evidence="7">Cytoplasm</location>
    </subcellularLocation>
</comment>
<feature type="binding site" evidence="7">
    <location>
        <position position="170"/>
    </location>
    <ligand>
        <name>phosphoenolpyruvate</name>
        <dbReference type="ChEBI" id="CHEBI:58702"/>
    </ligand>
</feature>
<evidence type="ECO:0000259" key="8">
    <source>
        <dbReference type="Pfam" id="PF00275"/>
    </source>
</evidence>
<feature type="binding site" evidence="7">
    <location>
        <position position="170"/>
    </location>
    <ligand>
        <name>3-phosphoshikimate</name>
        <dbReference type="ChEBI" id="CHEBI:145989"/>
    </ligand>
</feature>
<evidence type="ECO:0000256" key="2">
    <source>
        <dbReference type="ARBA" id="ARBA00009948"/>
    </source>
</evidence>
<dbReference type="SUPFAM" id="SSF55205">
    <property type="entry name" value="EPT/RTPC-like"/>
    <property type="match status" value="1"/>
</dbReference>
<evidence type="ECO:0000313" key="10">
    <source>
        <dbReference type="Proteomes" id="UP001203831"/>
    </source>
</evidence>
<feature type="domain" description="Enolpyruvate transferase" evidence="8">
    <location>
        <begin position="7"/>
        <end position="423"/>
    </location>
</feature>
<dbReference type="PROSITE" id="PS00104">
    <property type="entry name" value="EPSP_SYNTHASE_1"/>
    <property type="match status" value="1"/>
</dbReference>
<feature type="binding site" evidence="7">
    <location>
        <position position="345"/>
    </location>
    <ligand>
        <name>3-phosphoshikimate</name>
        <dbReference type="ChEBI" id="CHEBI:145989"/>
    </ligand>
</feature>
<organism evidence="9 10">
    <name type="scientific">endosymbiont of Metamasius hemipterus</name>
    <dbReference type="NCBI Taxonomy" id="204627"/>
    <lineage>
        <taxon>Bacteria</taxon>
        <taxon>Pseudomonadati</taxon>
        <taxon>Pseudomonadota</taxon>
        <taxon>Gammaproteobacteria</taxon>
        <taxon>Candidatus Nardonella</taxon>
    </lineage>
</organism>
<dbReference type="GO" id="GO:0003866">
    <property type="term" value="F:3-phosphoshikimate 1-carboxyvinyltransferase activity"/>
    <property type="evidence" value="ECO:0007669"/>
    <property type="project" value="UniProtKB-EC"/>
</dbReference>
<dbReference type="RefSeq" id="WP_250672665.1">
    <property type="nucleotide sequence ID" value="NZ_JAKMAI010000007.1"/>
</dbReference>
<dbReference type="InterPro" id="IPR013792">
    <property type="entry name" value="RNA3'P_cycl/enolpyr_Trfase_a/b"/>
</dbReference>
<dbReference type="NCBIfam" id="TIGR01356">
    <property type="entry name" value="aroA"/>
    <property type="match status" value="1"/>
</dbReference>
<feature type="binding site" evidence="7">
    <location>
        <position position="416"/>
    </location>
    <ligand>
        <name>phosphoenolpyruvate</name>
        <dbReference type="ChEBI" id="CHEBI:58702"/>
    </ligand>
</feature>
<keyword evidence="5 7" id="KW-0057">Aromatic amino acid biosynthesis</keyword>
<feature type="binding site" evidence="7">
    <location>
        <position position="341"/>
    </location>
    <ligand>
        <name>3-phosphoshikimate</name>
        <dbReference type="ChEBI" id="CHEBI:145989"/>
    </ligand>
</feature>
<comment type="function">
    <text evidence="7">Catalyzes the transfer of the enolpyruvyl moiety of phosphoenolpyruvate (PEP) to the 5-hydroxyl of shikimate-3-phosphate (S3P) to produce enolpyruvyl shikimate-3-phosphate and inorganic phosphate.</text>
</comment>
<name>A0ABT0TWD3_9GAMM</name>
<evidence type="ECO:0000256" key="4">
    <source>
        <dbReference type="ARBA" id="ARBA00022679"/>
    </source>
</evidence>
<dbReference type="EC" id="2.5.1.19" evidence="7"/>
<accession>A0ABT0TWD3</accession>
<dbReference type="PROSITE" id="PS00885">
    <property type="entry name" value="EPSP_SYNTHASE_2"/>
    <property type="match status" value="1"/>
</dbReference>
<dbReference type="InterPro" id="IPR001986">
    <property type="entry name" value="Enolpyruvate_Tfrase_dom"/>
</dbReference>